<accession>A0A8K0D8M7</accession>
<comment type="caution">
    <text evidence="2">The sequence shown here is derived from an EMBL/GenBank/DDBJ whole genome shotgun (WGS) entry which is preliminary data.</text>
</comment>
<gene>
    <name evidence="2" type="ORF">ILUMI_07264</name>
</gene>
<reference evidence="2" key="1">
    <citation type="submission" date="2019-08" db="EMBL/GenBank/DDBJ databases">
        <title>The genome of the North American firefly Photinus pyralis.</title>
        <authorList>
            <consortium name="Photinus pyralis genome working group"/>
            <person name="Fallon T.R."/>
            <person name="Sander Lower S.E."/>
            <person name="Weng J.-K."/>
        </authorList>
    </citation>
    <scope>NUCLEOTIDE SEQUENCE</scope>
    <source>
        <strain evidence="2">TRF0915ILg1</strain>
        <tissue evidence="2">Whole body</tissue>
    </source>
</reference>
<dbReference type="OrthoDB" id="8946894at2759"/>
<keyword evidence="3" id="KW-1185">Reference proteome</keyword>
<dbReference type="InterPro" id="IPR054465">
    <property type="entry name" value="Integrase_p58-like_C"/>
</dbReference>
<evidence type="ECO:0000313" key="3">
    <source>
        <dbReference type="Proteomes" id="UP000801492"/>
    </source>
</evidence>
<evidence type="ECO:0000313" key="2">
    <source>
        <dbReference type="EMBL" id="KAF2898911.1"/>
    </source>
</evidence>
<proteinExistence type="predicted"/>
<feature type="domain" description="Integrase p58-like C-terminal" evidence="1">
    <location>
        <begin position="43"/>
        <end position="74"/>
    </location>
</feature>
<organism evidence="2 3">
    <name type="scientific">Ignelater luminosus</name>
    <name type="common">Cucubano</name>
    <name type="synonym">Pyrophorus luminosus</name>
    <dbReference type="NCBI Taxonomy" id="2038154"/>
    <lineage>
        <taxon>Eukaryota</taxon>
        <taxon>Metazoa</taxon>
        <taxon>Ecdysozoa</taxon>
        <taxon>Arthropoda</taxon>
        <taxon>Hexapoda</taxon>
        <taxon>Insecta</taxon>
        <taxon>Pterygota</taxon>
        <taxon>Neoptera</taxon>
        <taxon>Endopterygota</taxon>
        <taxon>Coleoptera</taxon>
        <taxon>Polyphaga</taxon>
        <taxon>Elateriformia</taxon>
        <taxon>Elateroidea</taxon>
        <taxon>Elateridae</taxon>
        <taxon>Agrypninae</taxon>
        <taxon>Pyrophorini</taxon>
        <taxon>Ignelater</taxon>
    </lineage>
</organism>
<name>A0A8K0D8M7_IGNLU</name>
<dbReference type="AlphaFoldDB" id="A0A8K0D8M7"/>
<evidence type="ECO:0000259" key="1">
    <source>
        <dbReference type="Pfam" id="PF22938"/>
    </source>
</evidence>
<dbReference type="Pfam" id="PF22938">
    <property type="entry name" value="Integrase_p58_C"/>
    <property type="match status" value="1"/>
</dbReference>
<dbReference type="Proteomes" id="UP000801492">
    <property type="component" value="Unassembled WGS sequence"/>
</dbReference>
<dbReference type="EMBL" id="VTPC01003188">
    <property type="protein sequence ID" value="KAF2898911.1"/>
    <property type="molecule type" value="Genomic_DNA"/>
</dbReference>
<sequence length="135" mass="15897">MKNCYDVTVEAGKFNKGDLVWLCNRRKRKEFSLKLQCNWEGLYTIVKQINDVVYRIKKTDRAKPKVVHIIQLAPYRGNHKEDEQDDVSLRLQTVRPEVTNSFKDLCKWQVRGRHFVTEIFSKLPKIMGIAGFLKV</sequence>
<protein>
    <recommendedName>
        <fullName evidence="1">Integrase p58-like C-terminal domain-containing protein</fullName>
    </recommendedName>
</protein>